<dbReference type="AlphaFoldDB" id="A0A381XS91"/>
<evidence type="ECO:0000256" key="2">
    <source>
        <dbReference type="SAM" id="MobiDB-lite"/>
    </source>
</evidence>
<feature type="region of interest" description="Disordered" evidence="2">
    <location>
        <begin position="1"/>
        <end position="33"/>
    </location>
</feature>
<evidence type="ECO:0000313" key="4">
    <source>
        <dbReference type="EMBL" id="SVA67103.1"/>
    </source>
</evidence>
<dbReference type="EMBL" id="UINC01016042">
    <property type="protein sequence ID" value="SVA67103.1"/>
    <property type="molecule type" value="Genomic_DNA"/>
</dbReference>
<dbReference type="GO" id="GO:0004494">
    <property type="term" value="F:methylmalonyl-CoA mutase activity"/>
    <property type="evidence" value="ECO:0007669"/>
    <property type="project" value="InterPro"/>
</dbReference>
<dbReference type="InterPro" id="IPR006098">
    <property type="entry name" value="MMCoA_mutase_a_cat"/>
</dbReference>
<reference evidence="4" key="1">
    <citation type="submission" date="2018-05" db="EMBL/GenBank/DDBJ databases">
        <authorList>
            <person name="Lanie J.A."/>
            <person name="Ng W.-L."/>
            <person name="Kazmierczak K.M."/>
            <person name="Andrzejewski T.M."/>
            <person name="Davidsen T.M."/>
            <person name="Wayne K.J."/>
            <person name="Tettelin H."/>
            <person name="Glass J.I."/>
            <person name="Rusch D."/>
            <person name="Podicherti R."/>
            <person name="Tsui H.-C.T."/>
            <person name="Winkler M.E."/>
        </authorList>
    </citation>
    <scope>NUCLEOTIDE SEQUENCE</scope>
</reference>
<dbReference type="InterPro" id="IPR016176">
    <property type="entry name" value="Cbl-dep_enz_cat"/>
</dbReference>
<proteinExistence type="predicted"/>
<dbReference type="PANTHER" id="PTHR48101:SF1">
    <property type="entry name" value="METHYLMALONYL-COA MUTASE, LARGE SUBUNIT"/>
    <property type="match status" value="1"/>
</dbReference>
<name>A0A381XS91_9ZZZZ</name>
<dbReference type="SUPFAM" id="SSF51703">
    <property type="entry name" value="Cobalamin (vitamin B12)-dependent enzymes"/>
    <property type="match status" value="1"/>
</dbReference>
<evidence type="ECO:0000259" key="3">
    <source>
        <dbReference type="Pfam" id="PF01642"/>
    </source>
</evidence>
<dbReference type="GO" id="GO:0031419">
    <property type="term" value="F:cobalamin binding"/>
    <property type="evidence" value="ECO:0007669"/>
    <property type="project" value="InterPro"/>
</dbReference>
<evidence type="ECO:0000256" key="1">
    <source>
        <dbReference type="ARBA" id="ARBA00023235"/>
    </source>
</evidence>
<dbReference type="Gene3D" id="3.20.20.240">
    <property type="entry name" value="Methylmalonyl-CoA mutase"/>
    <property type="match status" value="1"/>
</dbReference>
<gene>
    <name evidence="4" type="ORF">METZ01_LOCUS119957</name>
</gene>
<organism evidence="4">
    <name type="scientific">marine metagenome</name>
    <dbReference type="NCBI Taxonomy" id="408172"/>
    <lineage>
        <taxon>unclassified sequences</taxon>
        <taxon>metagenomes</taxon>
        <taxon>ecological metagenomes</taxon>
    </lineage>
</organism>
<keyword evidence="1" id="KW-0413">Isomerase</keyword>
<dbReference type="InterPro" id="IPR006099">
    <property type="entry name" value="MeMalonylCoA_mutase_a/b_cat"/>
</dbReference>
<dbReference type="PANTHER" id="PTHR48101">
    <property type="entry name" value="METHYLMALONYL-COA MUTASE, MITOCHONDRIAL-RELATED"/>
    <property type="match status" value="1"/>
</dbReference>
<feature type="domain" description="Methylmalonyl-CoA mutase alpha/beta chain catalytic" evidence="3">
    <location>
        <begin position="57"/>
        <end position="573"/>
    </location>
</feature>
<dbReference type="Pfam" id="PF01642">
    <property type="entry name" value="MM_CoA_mutase"/>
    <property type="match status" value="1"/>
</dbReference>
<dbReference type="NCBIfam" id="TIGR00641">
    <property type="entry name" value="acid_CoA_mut_N"/>
    <property type="match status" value="1"/>
</dbReference>
<sequence length="580" mass="64636">MADKPVLSRSAVTECEGVTGPEGNADHKPSNGKARWYKQTFDPVIAKHPERDAAFITASSTPVEALYTREDLADRNLSYDTDIGYPGEFPYTRGIHPTGYRGKLWTMRQFAGFGTAEDSNERYLRLLELGQTGLSVAFHHPTLVGRDSDEPICRGEVGKQGVAIDSLADMETLFDRIPLDQVTTSMTINHPACVLLCMYVAAGEKKGIAPQDLAGTIQNDVLKEFIAQKTFVFPPIPTMRIMGDVIEWCTAEMPRWNWVSVSGYHIREAGSTAAQELAFALRDGMEYVQVGLDRGLDIDSFAPRLSFFFNAHNDLFEEVAKYRAARKLWARYMRDRYGAKSPRSWWIRFHAQTAGCTLLDRQPRNNVMRVTLQALAAVMGGTQSLHTNALDETIALPTEENALIALRTQQIIAHESGVANTVDPLGGSYYVESLTADMEEQAEEIFTKIDELGGMVAAIDNGYPQREIQEAAYQYQKEIEDNQRIIVGQNDFTGEMGEPIDYLYIDDTVEEKQVERLAALRRRRDAGAVERAVEAVRCAAASDVNLMPAILEAVHAYATVGEICGAMRDVFGEYQEQPIF</sequence>
<accession>A0A381XS91</accession>
<protein>
    <recommendedName>
        <fullName evidence="3">Methylmalonyl-CoA mutase alpha/beta chain catalytic domain-containing protein</fullName>
    </recommendedName>
</protein>